<dbReference type="GO" id="GO:0003964">
    <property type="term" value="F:RNA-directed DNA polymerase activity"/>
    <property type="evidence" value="ECO:0007669"/>
    <property type="project" value="UniProtKB-KW"/>
</dbReference>
<organism evidence="5">
    <name type="scientific">Tanacetum cinerariifolium</name>
    <name type="common">Dalmatian daisy</name>
    <name type="synonym">Chrysanthemum cinerariifolium</name>
    <dbReference type="NCBI Taxonomy" id="118510"/>
    <lineage>
        <taxon>Eukaryota</taxon>
        <taxon>Viridiplantae</taxon>
        <taxon>Streptophyta</taxon>
        <taxon>Embryophyta</taxon>
        <taxon>Tracheophyta</taxon>
        <taxon>Spermatophyta</taxon>
        <taxon>Magnoliopsida</taxon>
        <taxon>eudicotyledons</taxon>
        <taxon>Gunneridae</taxon>
        <taxon>Pentapetalae</taxon>
        <taxon>asterids</taxon>
        <taxon>campanulids</taxon>
        <taxon>Asterales</taxon>
        <taxon>Asteraceae</taxon>
        <taxon>Asteroideae</taxon>
        <taxon>Anthemideae</taxon>
        <taxon>Anthemidinae</taxon>
        <taxon>Tanacetum</taxon>
    </lineage>
</organism>
<evidence type="ECO:0000259" key="3">
    <source>
        <dbReference type="Pfam" id="PF00078"/>
    </source>
</evidence>
<accession>A0A6L2N834</accession>
<evidence type="ECO:0000313" key="5">
    <source>
        <dbReference type="EMBL" id="GEU80684.1"/>
    </source>
</evidence>
<feature type="region of interest" description="Disordered" evidence="2">
    <location>
        <begin position="1845"/>
        <end position="1882"/>
    </location>
</feature>
<feature type="region of interest" description="Disordered" evidence="2">
    <location>
        <begin position="1629"/>
        <end position="1656"/>
    </location>
</feature>
<reference evidence="5" key="1">
    <citation type="journal article" date="2019" name="Sci. Rep.">
        <title>Draft genome of Tanacetum cinerariifolium, the natural source of mosquito coil.</title>
        <authorList>
            <person name="Yamashiro T."/>
            <person name="Shiraishi A."/>
            <person name="Satake H."/>
            <person name="Nakayama K."/>
        </authorList>
    </citation>
    <scope>NUCLEOTIDE SEQUENCE</scope>
</reference>
<feature type="region of interest" description="Disordered" evidence="2">
    <location>
        <begin position="1235"/>
        <end position="1261"/>
    </location>
</feature>
<dbReference type="SUPFAM" id="SSF56672">
    <property type="entry name" value="DNA/RNA polymerases"/>
    <property type="match status" value="3"/>
</dbReference>
<comment type="caution">
    <text evidence="5">The sequence shown here is derived from an EMBL/GenBank/DDBJ whole genome shotgun (WGS) entry which is preliminary data.</text>
</comment>
<dbReference type="Gene3D" id="3.30.70.270">
    <property type="match status" value="2"/>
</dbReference>
<feature type="compositionally biased region" description="Low complexity" evidence="2">
    <location>
        <begin position="97"/>
        <end position="106"/>
    </location>
</feature>
<dbReference type="CDD" id="cd00303">
    <property type="entry name" value="retropepsin_like"/>
    <property type="match status" value="1"/>
</dbReference>
<dbReference type="InterPro" id="IPR000477">
    <property type="entry name" value="RT_dom"/>
</dbReference>
<feature type="compositionally biased region" description="Basic and acidic residues" evidence="2">
    <location>
        <begin position="1784"/>
        <end position="1799"/>
    </location>
</feature>
<feature type="compositionally biased region" description="Polar residues" evidence="2">
    <location>
        <begin position="1694"/>
        <end position="1713"/>
    </location>
</feature>
<dbReference type="Pfam" id="PF00078">
    <property type="entry name" value="RVT_1"/>
    <property type="match status" value="1"/>
</dbReference>
<feature type="compositionally biased region" description="Basic and acidic residues" evidence="2">
    <location>
        <begin position="61"/>
        <end position="70"/>
    </location>
</feature>
<feature type="region of interest" description="Disordered" evidence="2">
    <location>
        <begin position="1682"/>
        <end position="1807"/>
    </location>
</feature>
<feature type="coiled-coil region" evidence="1">
    <location>
        <begin position="1535"/>
        <end position="1569"/>
    </location>
</feature>
<keyword evidence="1" id="KW-0175">Coiled coil</keyword>
<feature type="domain" description="Reverse transcriptase" evidence="3">
    <location>
        <begin position="2132"/>
        <end position="2190"/>
    </location>
</feature>
<evidence type="ECO:0000259" key="4">
    <source>
        <dbReference type="Pfam" id="PF07727"/>
    </source>
</evidence>
<dbReference type="InterPro" id="IPR043502">
    <property type="entry name" value="DNA/RNA_pol_sf"/>
</dbReference>
<keyword evidence="5" id="KW-0808">Transferase</keyword>
<feature type="compositionally biased region" description="Basic residues" evidence="2">
    <location>
        <begin position="856"/>
        <end position="869"/>
    </location>
</feature>
<feature type="region of interest" description="Disordered" evidence="2">
    <location>
        <begin position="61"/>
        <end position="184"/>
    </location>
</feature>
<feature type="region of interest" description="Disordered" evidence="2">
    <location>
        <begin position="1417"/>
        <end position="1454"/>
    </location>
</feature>
<dbReference type="InterPro" id="IPR043128">
    <property type="entry name" value="Rev_trsase/Diguanyl_cyclase"/>
</dbReference>
<dbReference type="Pfam" id="PF07727">
    <property type="entry name" value="RVT_2"/>
    <property type="match status" value="1"/>
</dbReference>
<dbReference type="PANTHER" id="PTHR24559:SF444">
    <property type="entry name" value="REVERSE TRANSCRIPTASE DOMAIN-CONTAINING PROTEIN"/>
    <property type="match status" value="1"/>
</dbReference>
<dbReference type="EMBL" id="BKCJ010008124">
    <property type="protein sequence ID" value="GEU80684.1"/>
    <property type="molecule type" value="Genomic_DNA"/>
</dbReference>
<proteinExistence type="predicted"/>
<dbReference type="PANTHER" id="PTHR24559">
    <property type="entry name" value="TRANSPOSON TY3-I GAG-POL POLYPROTEIN"/>
    <property type="match status" value="1"/>
</dbReference>
<name>A0A6L2N834_TANCI</name>
<protein>
    <submittedName>
        <fullName evidence="5">Reverse transcriptase domain-containing protein</fullName>
    </submittedName>
</protein>
<feature type="compositionally biased region" description="Polar residues" evidence="2">
    <location>
        <begin position="1741"/>
        <end position="1770"/>
    </location>
</feature>
<dbReference type="InterPro" id="IPR013103">
    <property type="entry name" value="RVT_2"/>
</dbReference>
<keyword evidence="5" id="KW-0548">Nucleotidyltransferase</keyword>
<gene>
    <name evidence="5" type="ORF">Tci_052662</name>
</gene>
<dbReference type="Gene3D" id="3.10.10.10">
    <property type="entry name" value="HIV Type 1 Reverse Transcriptase, subunit A, domain 1"/>
    <property type="match status" value="1"/>
</dbReference>
<feature type="region of interest" description="Disordered" evidence="2">
    <location>
        <begin position="1"/>
        <end position="45"/>
    </location>
</feature>
<feature type="domain" description="Reverse transcriptase Ty1/copia-type" evidence="4">
    <location>
        <begin position="1988"/>
        <end position="2055"/>
    </location>
</feature>
<feature type="compositionally biased region" description="Basic and acidic residues" evidence="2">
    <location>
        <begin position="838"/>
        <end position="855"/>
    </location>
</feature>
<feature type="compositionally biased region" description="Basic and acidic residues" evidence="2">
    <location>
        <begin position="1250"/>
        <end position="1261"/>
    </location>
</feature>
<keyword evidence="5" id="KW-0695">RNA-directed DNA polymerase</keyword>
<feature type="compositionally biased region" description="Basic and acidic residues" evidence="2">
    <location>
        <begin position="1714"/>
        <end position="1732"/>
    </location>
</feature>
<feature type="compositionally biased region" description="Polar residues" evidence="2">
    <location>
        <begin position="1845"/>
        <end position="1867"/>
    </location>
</feature>
<evidence type="ECO:0000256" key="1">
    <source>
        <dbReference type="SAM" id="Coils"/>
    </source>
</evidence>
<dbReference type="InterPro" id="IPR053134">
    <property type="entry name" value="RNA-dir_DNA_polymerase"/>
</dbReference>
<sequence length="2276" mass="259940">MDGCTKGPQLKEDKNLNTEALGTGRIPPGGTSAPAGQFQKSPSPAFVKENIDVLRTMIKELDNRGQEKVTPRRLFNGGSDGSGSENSQTSPSAEEVGGYSSDGSSKSRSRGRSRSARKHQKNISRKMGISKSHQLVRSEARSRSKSKSVKSKPQPVRASQRKSSSDLGYDTVSENGSKDLSMPYRRPKPMHFISRITRFRYHRWAKLPPNVRVYEGNKDLEDHLRVPPVLRISAFMHGHGHPELAKKLNDKIPETIDEMWERVRVSSRERWLPTLPKSSDLQIGKRVLVKLASQKTKMGLETKEILAMDNVNFPPPPPMKKIEEAVALRRWAHLVKYIRQSGQKIKGSAKGNEKVNSMVRSQGYRKRPYERVKHWMDNAIAFPSVPCYQLMDCPIVCDAMIEGFRVRRIYVDGGSSLEIMYEHCFKNLDYRMRSRLKESRIPLMGFSGAVNYPLGVIDLEVTMGEYERTRTVIIEFAVVKSPSPYNALLGRTGMKSLGDVASTIYSMIKFPTSNGIATVATTRETLRECRQIEKAQTLKTHSWRPGKEPMQLDDVEERQQLNKGRKPPKSSVAEKIVVNDNYPEQLVAIGGGLSVECRHALIQTLQKHVDVFAWTSVDMTGIPRAITKLRQDTYPHIEPKAGFVRRVQYPSWVANPVLVKKVDGSWRMCIDLKDLNKACPKHLYPLPEIDRKIESLIGFKYKCFLDAYKGYYQIQMTKRMKKIWPSIQKKGSFATQKCLWIEECGSNIPKGPQLKEDENLNTEALGSGRIPPGGTFAPAGQVQKGPSPAFVKENIDVLRTMIKDLDNQGQEKVTPCRLFNGGQTDLGRRTLRRKNISRKKEISKSHQSVRSEARSRSKSKSVKSKPQRPKPMHFIFRITRFRYHRWAKLPPNVQVYEGNKDPEDHLSIFFCSRARRVAYASVVQDVTSDPKWFGKELRQLMRCGKELGLSSRKRRLLTPPKSSDLLIRKRILVKLAGRKTRMGLETEEILAIDNVNFPPPPSMAGTSKKRNMNKFCDYHQDRGHNTNDCYHLKKKIEEAVALRRLAHLVKDIRKNGQKGKRSAKVNEKVISMVRSQGYRKRPYDRIEQWMDNAIAFPSVPCYQLMDCPIVYDAMIEGFRESRLPDEVEVERILNTTGGVFRRSQLPFGVIDLKVTIGEYERTQTIIMEFAVVKSPSPYNALLGRTGMKSLRAVASTIHSMIKFLTSNGIATVATTRETLRECRKIEEAQTLKTHSWRRGKEPMQLDDVEERQQLDKGRKPPKLSVEEKIVARWVNGRIKCNLTDHVYRAKAQVIPSLARERNHKFINPPLHHEEGEDLTFCLHKILCFVFKDLAFCLGSRTESGFKRAFATLSGQDIETFTGTMFLNVEQLEKQLDKEEFQEIGSMAAFNVLETQFQMFITSRVYLNDEYTTEEKVDTSKALDASLADTESSRTESKEQDTSSRSGNDAHDDVADIRPIYDEEPMAETPEHSYQTLESENICLKKTVTQFQKDFSRMETHCVNLELKCQNHALKEGQQSQFLKEKSNEAKVKHDIDVLETINIKLEHKVAKLLQENETLKKHYKELFDSIKITRSKTIEHTTSLIATNDRFKAQLQEKGFAIAALKNKLRKSTGNSVNTKFAQSSILEKPMLQSHRHQSVVRQPTAFKSERPNTSEPRFVSQVDVYNDLSKPVTTHYLPKEREAASAKPHHMIVSSNSRNNSKNMPRFSSNDMVHNHYLEEAKKKTQERSRNSEPSLMHSARSQRTANNSKPKPRSNTQTSRNWPASKSSCGFKEFSSDVQEMTSDHNSSELGLHDHNNEQSSSKLVPKVVPPVDKCLRHAHVPSQQELDLLFGPLYDEFFNASSNQQDKQPTMNIQPTSAPSTPTNVHAEENNDNQAEEEHLPDDKFTNPFCEPAQEVAESSSHNIVQTRRQLATYPEMCMYALTVSTAEPKNIKEVMVDYAWIEAMQEELHQFDRLQVWKLVDKPFGKAIIRLKWLWKNKKDEDQTMDVKTAFHNGPLKEEVYVAQPDRFVDPDHPEKVYQLRKALYGLKQAPKAWYDELLKFLTSKGLTKVKMKILLEPLSNKLLVGGMSIECRHELIQTLQKNVDVFAWTPVDMTGIPRAITKLRLDTYPHIEPKVQKKRSIDPDRKKVIGVNLEAYVDDMVIKSQIKQDIIRDMEQTFSTLQKINMKLNPKKCSFGMEEGKFLGYLVTSEAEQSLPFLDTLKKCTNKKDFRWTEAAEAAFLEMNKLVSELPTLTAPKKGETLMMYSAATDEAVSEVLLTERDGRKMPIHYC</sequence>
<feature type="region of interest" description="Disordered" evidence="2">
    <location>
        <begin position="838"/>
        <end position="869"/>
    </location>
</feature>
<feature type="compositionally biased region" description="Basic and acidic residues" evidence="2">
    <location>
        <begin position="1430"/>
        <end position="1454"/>
    </location>
</feature>
<evidence type="ECO:0000256" key="2">
    <source>
        <dbReference type="SAM" id="MobiDB-lite"/>
    </source>
</evidence>
<feature type="compositionally biased region" description="Basic residues" evidence="2">
    <location>
        <begin position="107"/>
        <end position="124"/>
    </location>
</feature>